<dbReference type="AlphaFoldDB" id="A0A151J5C2"/>
<reference evidence="1 2" key="1">
    <citation type="submission" date="2015-09" db="EMBL/GenBank/DDBJ databases">
        <title>Trachymyrmex cornetzi WGS genome.</title>
        <authorList>
            <person name="Nygaard S."/>
            <person name="Hu H."/>
            <person name="Boomsma J."/>
            <person name="Zhang G."/>
        </authorList>
    </citation>
    <scope>NUCLEOTIDE SEQUENCE [LARGE SCALE GENOMIC DNA]</scope>
    <source>
        <strain evidence="1">Tcor2-1</strain>
        <tissue evidence="1">Whole body</tissue>
    </source>
</reference>
<dbReference type="Proteomes" id="UP000078492">
    <property type="component" value="Unassembled WGS sequence"/>
</dbReference>
<evidence type="ECO:0000313" key="2">
    <source>
        <dbReference type="Proteomes" id="UP000078492"/>
    </source>
</evidence>
<keyword evidence="2" id="KW-1185">Reference proteome</keyword>
<sequence length="105" mass="12043">MAGFKRITSLTRALATMTFASRPCLQHATRKTFFTYVNEPSMPIPDKEPCWLKTADEAIEQAELDSGNRLTFIPCRPRKRRVASRFLGRINQMLDFSISTSKLIF</sequence>
<protein>
    <submittedName>
        <fullName evidence="1">Uncharacterized protein</fullName>
    </submittedName>
</protein>
<dbReference type="EMBL" id="KQ980063">
    <property type="protein sequence ID" value="KYN17954.1"/>
    <property type="molecule type" value="Genomic_DNA"/>
</dbReference>
<organism evidence="1 2">
    <name type="scientific">Trachymyrmex cornetzi</name>
    <dbReference type="NCBI Taxonomy" id="471704"/>
    <lineage>
        <taxon>Eukaryota</taxon>
        <taxon>Metazoa</taxon>
        <taxon>Ecdysozoa</taxon>
        <taxon>Arthropoda</taxon>
        <taxon>Hexapoda</taxon>
        <taxon>Insecta</taxon>
        <taxon>Pterygota</taxon>
        <taxon>Neoptera</taxon>
        <taxon>Endopterygota</taxon>
        <taxon>Hymenoptera</taxon>
        <taxon>Apocrita</taxon>
        <taxon>Aculeata</taxon>
        <taxon>Formicoidea</taxon>
        <taxon>Formicidae</taxon>
        <taxon>Myrmicinae</taxon>
        <taxon>Trachymyrmex</taxon>
    </lineage>
</organism>
<accession>A0A151J5C2</accession>
<gene>
    <name evidence="1" type="ORF">ALC57_09735</name>
</gene>
<proteinExistence type="predicted"/>
<dbReference type="STRING" id="471704.A0A151J5C2"/>
<name>A0A151J5C2_9HYME</name>
<evidence type="ECO:0000313" key="1">
    <source>
        <dbReference type="EMBL" id="KYN17954.1"/>
    </source>
</evidence>